<accession>A0ABP7WTQ8</accession>
<evidence type="ECO:0000313" key="4">
    <source>
        <dbReference type="EMBL" id="GAA4096635.1"/>
    </source>
</evidence>
<proteinExistence type="predicted"/>
<dbReference type="EMBL" id="BAABCV010000006">
    <property type="protein sequence ID" value="GAA4096635.1"/>
    <property type="molecule type" value="Genomic_DNA"/>
</dbReference>
<feature type="domain" description="Outer membrane protein beta-barrel" evidence="3">
    <location>
        <begin position="7"/>
        <end position="172"/>
    </location>
</feature>
<dbReference type="RefSeq" id="WP_345103511.1">
    <property type="nucleotide sequence ID" value="NZ_BAABCV010000006.1"/>
</dbReference>
<feature type="chain" id="PRO_5046217842" description="Outer membrane protein beta-barrel domain-containing protein" evidence="2">
    <location>
        <begin position="21"/>
        <end position="172"/>
    </location>
</feature>
<dbReference type="Pfam" id="PF13505">
    <property type="entry name" value="OMP_b-brl"/>
    <property type="match status" value="1"/>
</dbReference>
<dbReference type="InterPro" id="IPR027385">
    <property type="entry name" value="Beta-barrel_OMP"/>
</dbReference>
<gene>
    <name evidence="4" type="ORF">GCM10022392_19910</name>
</gene>
<protein>
    <recommendedName>
        <fullName evidence="3">Outer membrane protein beta-barrel domain-containing protein</fullName>
    </recommendedName>
</protein>
<comment type="caution">
    <text evidence="4">The sequence shown here is derived from an EMBL/GenBank/DDBJ whole genome shotgun (WGS) entry which is preliminary data.</text>
</comment>
<evidence type="ECO:0000259" key="3">
    <source>
        <dbReference type="Pfam" id="PF13505"/>
    </source>
</evidence>
<dbReference type="InterPro" id="IPR036709">
    <property type="entry name" value="Autotransporte_beta_dom_sf"/>
</dbReference>
<evidence type="ECO:0000256" key="2">
    <source>
        <dbReference type="SAM" id="SignalP"/>
    </source>
</evidence>
<feature type="signal peptide" evidence="2">
    <location>
        <begin position="1"/>
        <end position="20"/>
    </location>
</feature>
<dbReference type="Proteomes" id="UP001500841">
    <property type="component" value="Unassembled WGS sequence"/>
</dbReference>
<reference evidence="5" key="1">
    <citation type="journal article" date="2019" name="Int. J. Syst. Evol. Microbiol.">
        <title>The Global Catalogue of Microorganisms (GCM) 10K type strain sequencing project: providing services to taxonomists for standard genome sequencing and annotation.</title>
        <authorList>
            <consortium name="The Broad Institute Genomics Platform"/>
            <consortium name="The Broad Institute Genome Sequencing Center for Infectious Disease"/>
            <person name="Wu L."/>
            <person name="Ma J."/>
        </authorList>
    </citation>
    <scope>NUCLEOTIDE SEQUENCE [LARGE SCALE GENOMIC DNA]</scope>
    <source>
        <strain evidence="5">JCM 17085</strain>
    </source>
</reference>
<evidence type="ECO:0000313" key="5">
    <source>
        <dbReference type="Proteomes" id="UP001500841"/>
    </source>
</evidence>
<keyword evidence="1 2" id="KW-0732">Signal</keyword>
<dbReference type="SUPFAM" id="SSF103515">
    <property type="entry name" value="Autotransporter"/>
    <property type="match status" value="1"/>
</dbReference>
<evidence type="ECO:0000256" key="1">
    <source>
        <dbReference type="ARBA" id="ARBA00022729"/>
    </source>
</evidence>
<name>A0ABP7WTQ8_9SPHI</name>
<keyword evidence="5" id="KW-1185">Reference proteome</keyword>
<sequence length="172" mass="18145">MRKIFLTLALLGGVLINASAQKTDPGKFSLGLEAGIPVGSARNISTFTIGGSLKYGFAVASNTSLTVSGGYTYFPYRGDVTSAVLGYAKTNSGEGYIPLKAGVKYFLCDLFYAEAQLGTTISTASGGGTWLAYAPGIGYRFDTHADLGFRYEGWAQSGHTKSQIAARLAYSF</sequence>
<organism evidence="4 5">
    <name type="scientific">Mucilaginibacter panaciglaebae</name>
    <dbReference type="NCBI Taxonomy" id="502331"/>
    <lineage>
        <taxon>Bacteria</taxon>
        <taxon>Pseudomonadati</taxon>
        <taxon>Bacteroidota</taxon>
        <taxon>Sphingobacteriia</taxon>
        <taxon>Sphingobacteriales</taxon>
        <taxon>Sphingobacteriaceae</taxon>
        <taxon>Mucilaginibacter</taxon>
    </lineage>
</organism>